<gene>
    <name evidence="2" type="ORF">JIN84_21120</name>
</gene>
<reference evidence="2" key="1">
    <citation type="submission" date="2021-01" db="EMBL/GenBank/DDBJ databases">
        <title>Modified the classification status of verrucomicrobia.</title>
        <authorList>
            <person name="Feng X."/>
        </authorList>
    </citation>
    <scope>NUCLEOTIDE SEQUENCE</scope>
    <source>
        <strain evidence="2">JCM 18052</strain>
    </source>
</reference>
<keyword evidence="3" id="KW-1185">Reference proteome</keyword>
<evidence type="ECO:0000256" key="1">
    <source>
        <dbReference type="SAM" id="SignalP"/>
    </source>
</evidence>
<sequence length="441" mass="48082">MDFHRLPAPVPRPSFRRVARRCLVFITSLLMTGASLAQEAVFTTPRGIYTVKVAGTSEPSIPARTYLGIQLLPETRFRGVAMHVAGDRLSFHSFPSGNLENPSADRKYYLHVLSGAGRGYIANIREFLPSAIVCTEDVTPWIRPGDLVTMRSHPQLSDLLGTGNRFGLGAGIDAGTADNVVIWDPELQKERVYFFHSIRNRWEEKDIEANASNAVFNFPYGFYIVRRSPGTIRIALAGEMSPDAILLPVRSGANVFSLPLNLSASLDRLFPSNGPYPVIGGPNAKSSDLLIFEEPTTGIHRGPFYRLSQPDFSGWREVGVDDSTASIQPLDFLSTLILRREGDSGHVLVEGSVAPPAVPIPVLPAEPEPDEIPLTAELPTVGLNIPPGLPGDINMAIETSTDLSSWTTFGSAPPVDGVVKFTLPAGQTRFFYRLKLTLSAY</sequence>
<proteinExistence type="predicted"/>
<name>A0A934VCA8_9BACT</name>
<dbReference type="AlphaFoldDB" id="A0A934VCA8"/>
<dbReference type="Proteomes" id="UP000600139">
    <property type="component" value="Unassembled WGS sequence"/>
</dbReference>
<evidence type="ECO:0000313" key="2">
    <source>
        <dbReference type="EMBL" id="MBK1818138.1"/>
    </source>
</evidence>
<organism evidence="2 3">
    <name type="scientific">Luteolibacter yonseiensis</name>
    <dbReference type="NCBI Taxonomy" id="1144680"/>
    <lineage>
        <taxon>Bacteria</taxon>
        <taxon>Pseudomonadati</taxon>
        <taxon>Verrucomicrobiota</taxon>
        <taxon>Verrucomicrobiia</taxon>
        <taxon>Verrucomicrobiales</taxon>
        <taxon>Verrucomicrobiaceae</taxon>
        <taxon>Luteolibacter</taxon>
    </lineage>
</organism>
<comment type="caution">
    <text evidence="2">The sequence shown here is derived from an EMBL/GenBank/DDBJ whole genome shotgun (WGS) entry which is preliminary data.</text>
</comment>
<evidence type="ECO:0000313" key="3">
    <source>
        <dbReference type="Proteomes" id="UP000600139"/>
    </source>
</evidence>
<feature type="chain" id="PRO_5037849391" evidence="1">
    <location>
        <begin position="38"/>
        <end position="441"/>
    </location>
</feature>
<protein>
    <submittedName>
        <fullName evidence="2">Uncharacterized protein</fullName>
    </submittedName>
</protein>
<accession>A0A934VCA8</accession>
<feature type="signal peptide" evidence="1">
    <location>
        <begin position="1"/>
        <end position="37"/>
    </location>
</feature>
<dbReference type="EMBL" id="JAENIK010000013">
    <property type="protein sequence ID" value="MBK1818138.1"/>
    <property type="molecule type" value="Genomic_DNA"/>
</dbReference>
<dbReference type="RefSeq" id="WP_200353090.1">
    <property type="nucleotide sequence ID" value="NZ_BAABHZ010000002.1"/>
</dbReference>
<keyword evidence="1" id="KW-0732">Signal</keyword>